<dbReference type="PANTHER" id="PTHR12459:SF15">
    <property type="entry name" value="TRANSMEMBRANE PROTEIN 135"/>
    <property type="match status" value="1"/>
</dbReference>
<evidence type="ECO:0000256" key="1">
    <source>
        <dbReference type="SAM" id="MobiDB-lite"/>
    </source>
</evidence>
<evidence type="ECO:0000313" key="3">
    <source>
        <dbReference type="Proteomes" id="UP000284375"/>
    </source>
</evidence>
<dbReference type="AlphaFoldDB" id="A0A423VVL3"/>
<comment type="caution">
    <text evidence="2">The sequence shown here is derived from an EMBL/GenBank/DDBJ whole genome shotgun (WGS) entry which is preliminary data.</text>
</comment>
<evidence type="ECO:0008006" key="4">
    <source>
        <dbReference type="Google" id="ProtNLM"/>
    </source>
</evidence>
<reference evidence="2 3" key="1">
    <citation type="submission" date="2015-09" db="EMBL/GenBank/DDBJ databases">
        <title>Host preference determinants of Valsa canker pathogens revealed by comparative genomics.</title>
        <authorList>
            <person name="Yin Z."/>
            <person name="Huang L."/>
        </authorList>
    </citation>
    <scope>NUCLEOTIDE SEQUENCE [LARGE SCALE GENOMIC DNA]</scope>
    <source>
        <strain evidence="2 3">YSFL</strain>
    </source>
</reference>
<protein>
    <recommendedName>
        <fullName evidence="4">Transmembrane protein 135 N-terminal domain-containing protein</fullName>
    </recommendedName>
</protein>
<sequence>MASSPSLSSNVATIRSRPRLTGWDTNVPPLLRPLIRAYFLGYAFSVGPRLLALVLHHTLTLGRKRPGGDDGNAQKNPKLPFVEAMRKTLLAGLEWQRFPSFCAALVGGSTLLQPILYKAISRVLEDLSDKSRTRLSRWFSSFIAAWFSLQMLQSKQSIPSSTTLATTSPPRLAPKSDQPPKPQTGRTLDLTLFAATRALDVVIGELWFRRRRRHPAARTATKTLDLLASRLADPLIFATSSALVMWSWVYSPSSLPRAYNKWIASAASIDQRLVVALQQVRDNTIRYGEEGHARLLRGMCEDYNWPVEWGDPAVSIPFPCDMVHMGAGPSCELHALTRLGSAWLWSMKTYLPLQLAVLLVRARTSVNLRRDLVRAVLSASRSSAFLGTFITLFYYGVCLARTRLGPHLLGKDVSARQKIDGGVCVGTGCFMSGWSILLEPPGRRKELALFVAPRAVATILPRRYDADKQWRETLVFASSIAVVFTCTLENERRVRGILGGVLRMVLAA</sequence>
<dbReference type="InterPro" id="IPR026749">
    <property type="entry name" value="Tmem135"/>
</dbReference>
<organism evidence="2 3">
    <name type="scientific">Cytospora chrysosperma</name>
    <name type="common">Cytospora canker fungus</name>
    <name type="synonym">Sphaeria chrysosperma</name>
    <dbReference type="NCBI Taxonomy" id="252740"/>
    <lineage>
        <taxon>Eukaryota</taxon>
        <taxon>Fungi</taxon>
        <taxon>Dikarya</taxon>
        <taxon>Ascomycota</taxon>
        <taxon>Pezizomycotina</taxon>
        <taxon>Sordariomycetes</taxon>
        <taxon>Sordariomycetidae</taxon>
        <taxon>Diaporthales</taxon>
        <taxon>Cytosporaceae</taxon>
        <taxon>Cytospora</taxon>
    </lineage>
</organism>
<name>A0A423VVL3_CYTCH</name>
<evidence type="ECO:0000313" key="2">
    <source>
        <dbReference type="EMBL" id="ROV95103.1"/>
    </source>
</evidence>
<dbReference type="OrthoDB" id="4021778at2759"/>
<dbReference type="PANTHER" id="PTHR12459">
    <property type="entry name" value="TRANSMEMBRANE PROTEIN 135-RELATED"/>
    <property type="match status" value="1"/>
</dbReference>
<accession>A0A423VVL3</accession>
<proteinExistence type="predicted"/>
<dbReference type="EMBL" id="LJZO01000025">
    <property type="protein sequence ID" value="ROV95103.1"/>
    <property type="molecule type" value="Genomic_DNA"/>
</dbReference>
<feature type="region of interest" description="Disordered" evidence="1">
    <location>
        <begin position="160"/>
        <end position="186"/>
    </location>
</feature>
<gene>
    <name evidence="2" type="ORF">VSDG_05788</name>
</gene>
<feature type="compositionally biased region" description="Low complexity" evidence="1">
    <location>
        <begin position="160"/>
        <end position="170"/>
    </location>
</feature>
<keyword evidence="3" id="KW-1185">Reference proteome</keyword>
<dbReference type="Proteomes" id="UP000284375">
    <property type="component" value="Unassembled WGS sequence"/>
</dbReference>